<evidence type="ECO:0000256" key="1">
    <source>
        <dbReference type="ARBA" id="ARBA00005189"/>
    </source>
</evidence>
<comment type="catalytic activity">
    <reaction evidence="10">
        <text>a (3R)-hydroxyacyl-[ACP] + L-ornithine = a lyso-ornithine lipid + holo-[ACP] + H(+)</text>
        <dbReference type="Rhea" id="RHEA:20633"/>
        <dbReference type="Rhea" id="RHEA-COMP:9685"/>
        <dbReference type="Rhea" id="RHEA-COMP:9945"/>
        <dbReference type="ChEBI" id="CHEBI:15378"/>
        <dbReference type="ChEBI" id="CHEBI:46911"/>
        <dbReference type="ChEBI" id="CHEBI:64479"/>
        <dbReference type="ChEBI" id="CHEBI:78827"/>
        <dbReference type="ChEBI" id="CHEBI:138482"/>
        <dbReference type="EC" id="2.3.2.30"/>
    </reaction>
    <physiologicalReaction direction="left-to-right" evidence="10">
        <dbReference type="Rhea" id="RHEA:20634"/>
    </physiologicalReaction>
</comment>
<evidence type="ECO:0000256" key="7">
    <source>
        <dbReference type="ARBA" id="ARBA00039058"/>
    </source>
</evidence>
<evidence type="ECO:0000256" key="10">
    <source>
        <dbReference type="ARBA" id="ARBA00047785"/>
    </source>
</evidence>
<reference evidence="12" key="1">
    <citation type="submission" date="2018-08" db="EMBL/GenBank/DDBJ databases">
        <authorList>
            <person name="Im W.T."/>
        </authorList>
    </citation>
    <scope>NUCLEOTIDE SEQUENCE [LARGE SCALE GENOMIC DNA]</scope>
    <source>
        <strain evidence="12">LA-28</strain>
    </source>
</reference>
<dbReference type="Pfam" id="PF13444">
    <property type="entry name" value="Acetyltransf_5"/>
    <property type="match status" value="1"/>
</dbReference>
<dbReference type="InterPro" id="IPR016181">
    <property type="entry name" value="Acyl_CoA_acyltransferase"/>
</dbReference>
<keyword evidence="12" id="KW-1185">Reference proteome</keyword>
<keyword evidence="2" id="KW-0444">Lipid biosynthesis</keyword>
<dbReference type="AlphaFoldDB" id="A0A371XJA1"/>
<dbReference type="PANTHER" id="PTHR37323:SF1">
    <property type="entry name" value="L-ORNITHINE N(ALPHA)-ACYLTRANSFERASE"/>
    <property type="match status" value="1"/>
</dbReference>
<comment type="caution">
    <text evidence="11">The sequence shown here is derived from an EMBL/GenBank/DDBJ whole genome shotgun (WGS) entry which is preliminary data.</text>
</comment>
<comment type="similarity">
    <text evidence="6">Belongs to the acetyltransferase family. OlsB subfamily.</text>
</comment>
<dbReference type="SUPFAM" id="SSF55729">
    <property type="entry name" value="Acyl-CoA N-acyltransferases (Nat)"/>
    <property type="match status" value="1"/>
</dbReference>
<evidence type="ECO:0000313" key="11">
    <source>
        <dbReference type="EMBL" id="RFC69305.1"/>
    </source>
</evidence>
<dbReference type="Gene3D" id="3.40.630.30">
    <property type="match status" value="1"/>
</dbReference>
<keyword evidence="5" id="KW-0012">Acyltransferase</keyword>
<accession>A0A371XJA1</accession>
<evidence type="ECO:0000256" key="2">
    <source>
        <dbReference type="ARBA" id="ARBA00022516"/>
    </source>
</evidence>
<sequence>MQNVAETFSLDCAKVVAHLPGENLLGRIGSLEVRLARSTEEIEAAQAVRYRVFCEELGAQVTVPGAAVQRDVDAFDDICDHLIVCDRNLPGPDYRRVVGTYRLLPQERAELNGGFYSASEFELSSLVERNRGLRFVELGRSCVLPAYRNKRTIEAMWQAIWAYVKRHEIDVMAGCASFHGTVPAAYAEALSFLRQNCRAEGNWAVRAVQERFSSMDLMPEEAINAKTALMAMPPLIKGYLRLGARFGDGCVVDYEFGTTDVFVVLPVSFISPRYISYYSNDGESLVA</sequence>
<name>A0A371XJA1_9HYPH</name>
<comment type="pathway">
    <text evidence="1">Lipid metabolism.</text>
</comment>
<gene>
    <name evidence="11" type="ORF">DY251_00720</name>
</gene>
<evidence type="ECO:0000256" key="5">
    <source>
        <dbReference type="ARBA" id="ARBA00023315"/>
    </source>
</evidence>
<proteinExistence type="inferred from homology"/>
<dbReference type="InterPro" id="IPR052351">
    <property type="entry name" value="Ornithine_N-alpha-AT"/>
</dbReference>
<protein>
    <recommendedName>
        <fullName evidence="8">L-ornithine N(alpha)-acyltransferase</fullName>
        <ecNumber evidence="7">2.3.2.30</ecNumber>
    </recommendedName>
</protein>
<evidence type="ECO:0000256" key="8">
    <source>
        <dbReference type="ARBA" id="ARBA00039866"/>
    </source>
</evidence>
<dbReference type="RefSeq" id="WP_116621926.1">
    <property type="nucleotide sequence ID" value="NZ_QURN01000001.1"/>
</dbReference>
<dbReference type="EC" id="2.3.2.30" evidence="7"/>
<dbReference type="GO" id="GO:0006629">
    <property type="term" value="P:lipid metabolic process"/>
    <property type="evidence" value="ECO:0007669"/>
    <property type="project" value="UniProtKB-KW"/>
</dbReference>
<evidence type="ECO:0000256" key="4">
    <source>
        <dbReference type="ARBA" id="ARBA00023098"/>
    </source>
</evidence>
<dbReference type="EMBL" id="QURN01000001">
    <property type="protein sequence ID" value="RFC69305.1"/>
    <property type="molecule type" value="Genomic_DNA"/>
</dbReference>
<evidence type="ECO:0000256" key="6">
    <source>
        <dbReference type="ARBA" id="ARBA00038095"/>
    </source>
</evidence>
<keyword evidence="3 11" id="KW-0808">Transferase</keyword>
<evidence type="ECO:0000256" key="3">
    <source>
        <dbReference type="ARBA" id="ARBA00022679"/>
    </source>
</evidence>
<evidence type="ECO:0000256" key="9">
    <source>
        <dbReference type="ARBA" id="ARBA00045724"/>
    </source>
</evidence>
<dbReference type="GO" id="GO:0043810">
    <property type="term" value="F:ornithine-acyl [acyl carrier protein] N-acyltransferase activity"/>
    <property type="evidence" value="ECO:0007669"/>
    <property type="project" value="UniProtKB-EC"/>
</dbReference>
<dbReference type="PANTHER" id="PTHR37323">
    <property type="entry name" value="GCN5-RELATED N-ACETYLTRANSFERASE"/>
    <property type="match status" value="1"/>
</dbReference>
<dbReference type="Proteomes" id="UP000262379">
    <property type="component" value="Unassembled WGS sequence"/>
</dbReference>
<organism evidence="11 12">
    <name type="scientific">Mesorhizobium denitrificans</name>
    <dbReference type="NCBI Taxonomy" id="2294114"/>
    <lineage>
        <taxon>Bacteria</taxon>
        <taxon>Pseudomonadati</taxon>
        <taxon>Pseudomonadota</taxon>
        <taxon>Alphaproteobacteria</taxon>
        <taxon>Hyphomicrobiales</taxon>
        <taxon>Phyllobacteriaceae</taxon>
        <taxon>Mesorhizobium</taxon>
    </lineage>
</organism>
<comment type="function">
    <text evidence="9">Catalyzes the first step in the biosynthesis of ornithine lipids, which are phosphorus-free membrane lipids. Catalyzes the 3-hydroxyacyl-acyl carrier protein-dependent acylation of ornithine to form lyso-ornithine lipid (LOL).</text>
</comment>
<keyword evidence="4" id="KW-0443">Lipid metabolism</keyword>
<evidence type="ECO:0000313" key="12">
    <source>
        <dbReference type="Proteomes" id="UP000262379"/>
    </source>
</evidence>